<sequence length="258" mass="27130">MTQETGDAVRVDARDGVLTITINRPEKRNAVNREVAESISAALDRLDADSSLRVGVLTGAGETFCAGLDLGAFARGEVARSATRGFAGIVEKPPTKPLIGAAEGWALGGGLEILLCCDLIVAAETARFGLPEVTRGLVARGGGAIRLTQRLPRSRALEMLLTGEPMTAEEAWRFGLVNKLAADGEALGTATELARLIAANAPLAVAASKRVALESPSWPVEDSFALQGAILEPVFSSEDAREGALAFQERRPARWSGR</sequence>
<keyword evidence="3" id="KW-1185">Reference proteome</keyword>
<dbReference type="EMBL" id="RJSE01000007">
    <property type="protein sequence ID" value="RNL62431.1"/>
    <property type="molecule type" value="Genomic_DNA"/>
</dbReference>
<dbReference type="CDD" id="cd06558">
    <property type="entry name" value="crotonase-like"/>
    <property type="match status" value="1"/>
</dbReference>
<dbReference type="RefSeq" id="WP_123227727.1">
    <property type="nucleotide sequence ID" value="NZ_RJSE01000007.1"/>
</dbReference>
<dbReference type="EC" id="4.2.1.17" evidence="2"/>
<gene>
    <name evidence="2" type="ORF">EFK50_11710</name>
</gene>
<dbReference type="NCBIfam" id="NF006100">
    <property type="entry name" value="PRK08252.1"/>
    <property type="match status" value="1"/>
</dbReference>
<dbReference type="Proteomes" id="UP000267128">
    <property type="component" value="Unassembled WGS sequence"/>
</dbReference>
<dbReference type="Pfam" id="PF00378">
    <property type="entry name" value="ECH_1"/>
    <property type="match status" value="1"/>
</dbReference>
<proteinExistence type="inferred from homology"/>
<organism evidence="2 3">
    <name type="scientific">Nocardioides marmoriginsengisoli</name>
    <dbReference type="NCBI Taxonomy" id="661483"/>
    <lineage>
        <taxon>Bacteria</taxon>
        <taxon>Bacillati</taxon>
        <taxon>Actinomycetota</taxon>
        <taxon>Actinomycetes</taxon>
        <taxon>Propionibacteriales</taxon>
        <taxon>Nocardioidaceae</taxon>
        <taxon>Nocardioides</taxon>
    </lineage>
</organism>
<reference evidence="2 3" key="1">
    <citation type="submission" date="2018-11" db="EMBL/GenBank/DDBJ databases">
        <authorList>
            <person name="Li F."/>
        </authorList>
    </citation>
    <scope>NUCLEOTIDE SEQUENCE [LARGE SCALE GENOMIC DNA]</scope>
    <source>
        <strain evidence="2 3">Gsoil 097</strain>
    </source>
</reference>
<dbReference type="OrthoDB" id="4308938at2"/>
<accession>A0A3N0CGS2</accession>
<dbReference type="Gene3D" id="3.90.226.10">
    <property type="entry name" value="2-enoyl-CoA Hydratase, Chain A, domain 1"/>
    <property type="match status" value="1"/>
</dbReference>
<dbReference type="Gene3D" id="1.10.12.10">
    <property type="entry name" value="Lyase 2-enoyl-coa Hydratase, Chain A, domain 2"/>
    <property type="match status" value="1"/>
</dbReference>
<name>A0A3N0CGS2_9ACTN</name>
<evidence type="ECO:0000313" key="3">
    <source>
        <dbReference type="Proteomes" id="UP000267128"/>
    </source>
</evidence>
<dbReference type="InterPro" id="IPR014748">
    <property type="entry name" value="Enoyl-CoA_hydra_C"/>
</dbReference>
<evidence type="ECO:0000256" key="1">
    <source>
        <dbReference type="ARBA" id="ARBA00005254"/>
    </source>
</evidence>
<dbReference type="InterPro" id="IPR029045">
    <property type="entry name" value="ClpP/crotonase-like_dom_sf"/>
</dbReference>
<evidence type="ECO:0000313" key="2">
    <source>
        <dbReference type="EMBL" id="RNL62431.1"/>
    </source>
</evidence>
<comment type="similarity">
    <text evidence="1">Belongs to the enoyl-CoA hydratase/isomerase family.</text>
</comment>
<dbReference type="AlphaFoldDB" id="A0A3N0CGS2"/>
<dbReference type="InterPro" id="IPR001753">
    <property type="entry name" value="Enoyl-CoA_hydra/iso"/>
</dbReference>
<dbReference type="PANTHER" id="PTHR43802:SF1">
    <property type="entry name" value="IP11341P-RELATED"/>
    <property type="match status" value="1"/>
</dbReference>
<dbReference type="SUPFAM" id="SSF52096">
    <property type="entry name" value="ClpP/crotonase"/>
    <property type="match status" value="1"/>
</dbReference>
<dbReference type="GO" id="GO:0004300">
    <property type="term" value="F:enoyl-CoA hydratase activity"/>
    <property type="evidence" value="ECO:0007669"/>
    <property type="project" value="UniProtKB-EC"/>
</dbReference>
<protein>
    <submittedName>
        <fullName evidence="2">Enoyl-CoA hydratase</fullName>
        <ecNumber evidence="2">4.2.1.17</ecNumber>
    </submittedName>
</protein>
<dbReference type="PANTHER" id="PTHR43802">
    <property type="entry name" value="ENOYL-COA HYDRATASE"/>
    <property type="match status" value="1"/>
</dbReference>
<keyword evidence="2" id="KW-0456">Lyase</keyword>
<comment type="caution">
    <text evidence="2">The sequence shown here is derived from an EMBL/GenBank/DDBJ whole genome shotgun (WGS) entry which is preliminary data.</text>
</comment>